<gene>
    <name evidence="4" type="ORF">JMJ35_004787</name>
</gene>
<dbReference type="InterPro" id="IPR054293">
    <property type="entry name" value="DUF7029"/>
</dbReference>
<reference evidence="4" key="1">
    <citation type="submission" date="2023-03" db="EMBL/GenBank/DDBJ databases">
        <title>Complete genome of Cladonia borealis.</title>
        <authorList>
            <person name="Park H."/>
        </authorList>
    </citation>
    <scope>NUCLEOTIDE SEQUENCE</scope>
    <source>
        <strain evidence="4">ANT050790</strain>
    </source>
</reference>
<feature type="domain" description="DUF7029" evidence="2">
    <location>
        <begin position="86"/>
        <end position="182"/>
    </location>
</feature>
<evidence type="ECO:0000256" key="1">
    <source>
        <dbReference type="SAM" id="SignalP"/>
    </source>
</evidence>
<dbReference type="Pfam" id="PF22974">
    <property type="entry name" value="DUF7029"/>
    <property type="match status" value="1"/>
</dbReference>
<evidence type="ECO:0000313" key="4">
    <source>
        <dbReference type="EMBL" id="KAK0512770.1"/>
    </source>
</evidence>
<accession>A0AA39R0W0</accession>
<evidence type="ECO:0000313" key="5">
    <source>
        <dbReference type="Proteomes" id="UP001166286"/>
    </source>
</evidence>
<dbReference type="Pfam" id="PF23865">
    <property type="entry name" value="DUF7223"/>
    <property type="match status" value="1"/>
</dbReference>
<dbReference type="AlphaFoldDB" id="A0AA39R0W0"/>
<name>A0AA39R0W0_9LECA</name>
<dbReference type="Proteomes" id="UP001166286">
    <property type="component" value="Unassembled WGS sequence"/>
</dbReference>
<evidence type="ECO:0000259" key="2">
    <source>
        <dbReference type="Pfam" id="PF22974"/>
    </source>
</evidence>
<keyword evidence="5" id="KW-1185">Reference proteome</keyword>
<evidence type="ECO:0008006" key="6">
    <source>
        <dbReference type="Google" id="ProtNLM"/>
    </source>
</evidence>
<dbReference type="InterPro" id="IPR055647">
    <property type="entry name" value="DUF7223"/>
</dbReference>
<proteinExistence type="predicted"/>
<dbReference type="EMBL" id="JAFEKC020000009">
    <property type="protein sequence ID" value="KAK0512770.1"/>
    <property type="molecule type" value="Genomic_DNA"/>
</dbReference>
<sequence length="623" mass="66607">MIFNLFCALLFLPIALTLHVPTSDNAAGSHFAPNEVYNRPMRAARRYQELSTRNLKGSLSHDHHLHYVDENTHASNAQFAAKVGVGFEMPAVVLEDIEDHIEQVECHGSTIYLYFRSEELLRDAHEEFKSVGNFLVITSHDGCNEDGEREPHMVNEFSLDLKERLITLSVSKVPWSSTFNAMKVDFGESTEHFELRRHRSLQPRQAVATTSGAAAASTSVDYPPAPTFTPISHNATANINKQYLDTSILPPDSSLGQITASGPKIPASFNIKCKNCTIQGSIKLVAGSFTMASLNSNSSTGESMVNVTEGIIDYIENGYLEFQSNNFMAHVELDSTITASEQLIEYTAPLPSIPITPFEIPGIASVGPLFVPQLSVGFQLSTSFEFTYGFDMVVPNNSTITINVGNRNESSQQGFDNTTITAIPFQAASAGIALTTTGGFQPQLLAGLSFFSNRAFMGAGLFLDLPKITATFSTLSHVNAACETANTSSNIENKALDIIYDTLTHIDASVDLGLGVIAEAEVDFGDYSFKDRDPYTVLSTGFALPTACVSFDAGKKTFGVPSATSSGGSGSVAASAIAKAAGGHSGGGGLRDGNLIGQYGGVLGRGWGVMGLLGGVSVCFMLF</sequence>
<protein>
    <recommendedName>
        <fullName evidence="6">GPI anchored protein</fullName>
    </recommendedName>
</protein>
<keyword evidence="1" id="KW-0732">Signal</keyword>
<feature type="domain" description="DUF7223" evidence="3">
    <location>
        <begin position="323"/>
        <end position="491"/>
    </location>
</feature>
<organism evidence="4 5">
    <name type="scientific">Cladonia borealis</name>
    <dbReference type="NCBI Taxonomy" id="184061"/>
    <lineage>
        <taxon>Eukaryota</taxon>
        <taxon>Fungi</taxon>
        <taxon>Dikarya</taxon>
        <taxon>Ascomycota</taxon>
        <taxon>Pezizomycotina</taxon>
        <taxon>Lecanoromycetes</taxon>
        <taxon>OSLEUM clade</taxon>
        <taxon>Lecanoromycetidae</taxon>
        <taxon>Lecanorales</taxon>
        <taxon>Lecanorineae</taxon>
        <taxon>Cladoniaceae</taxon>
        <taxon>Cladonia</taxon>
    </lineage>
</organism>
<feature type="chain" id="PRO_5041317015" description="GPI anchored protein" evidence="1">
    <location>
        <begin position="18"/>
        <end position="623"/>
    </location>
</feature>
<evidence type="ECO:0000259" key="3">
    <source>
        <dbReference type="Pfam" id="PF23865"/>
    </source>
</evidence>
<feature type="signal peptide" evidence="1">
    <location>
        <begin position="1"/>
        <end position="17"/>
    </location>
</feature>
<comment type="caution">
    <text evidence="4">The sequence shown here is derived from an EMBL/GenBank/DDBJ whole genome shotgun (WGS) entry which is preliminary data.</text>
</comment>